<dbReference type="InterPro" id="IPR050351">
    <property type="entry name" value="BphY/WalK/GraS-like"/>
</dbReference>
<evidence type="ECO:0000256" key="2">
    <source>
        <dbReference type="ARBA" id="ARBA00012438"/>
    </source>
</evidence>
<dbReference type="FunFam" id="3.30.565.10:FF:000006">
    <property type="entry name" value="Sensor histidine kinase WalK"/>
    <property type="match status" value="1"/>
</dbReference>
<dbReference type="InterPro" id="IPR003594">
    <property type="entry name" value="HATPase_dom"/>
</dbReference>
<comment type="caution">
    <text evidence="7">The sequence shown here is derived from an EMBL/GenBank/DDBJ whole genome shotgun (WGS) entry which is preliminary data.</text>
</comment>
<dbReference type="InterPro" id="IPR004358">
    <property type="entry name" value="Sig_transdc_His_kin-like_C"/>
</dbReference>
<evidence type="ECO:0000259" key="6">
    <source>
        <dbReference type="PROSITE" id="PS50109"/>
    </source>
</evidence>
<dbReference type="GO" id="GO:0030295">
    <property type="term" value="F:protein kinase activator activity"/>
    <property type="evidence" value="ECO:0007669"/>
    <property type="project" value="TreeGrafter"/>
</dbReference>
<protein>
    <recommendedName>
        <fullName evidence="2">histidine kinase</fullName>
        <ecNumber evidence="2">2.7.13.3</ecNumber>
    </recommendedName>
</protein>
<keyword evidence="3" id="KW-0597">Phosphoprotein</keyword>
<dbReference type="InterPro" id="IPR036890">
    <property type="entry name" value="HATPase_C_sf"/>
</dbReference>
<dbReference type="PROSITE" id="PS50109">
    <property type="entry name" value="HIS_KIN"/>
    <property type="match status" value="1"/>
</dbReference>
<dbReference type="AlphaFoldDB" id="X0UHY1"/>
<keyword evidence="4" id="KW-0808">Transferase</keyword>
<keyword evidence="5" id="KW-0418">Kinase</keyword>
<evidence type="ECO:0000256" key="3">
    <source>
        <dbReference type="ARBA" id="ARBA00022553"/>
    </source>
</evidence>
<name>X0UHY1_9ZZZZ</name>
<dbReference type="SMART" id="SM00387">
    <property type="entry name" value="HATPase_c"/>
    <property type="match status" value="1"/>
</dbReference>
<dbReference type="Pfam" id="PF02518">
    <property type="entry name" value="HATPase_c"/>
    <property type="match status" value="1"/>
</dbReference>
<reference evidence="7" key="1">
    <citation type="journal article" date="2014" name="Front. Microbiol.">
        <title>High frequency of phylogenetically diverse reductive dehalogenase-homologous genes in deep subseafloor sedimentary metagenomes.</title>
        <authorList>
            <person name="Kawai M."/>
            <person name="Futagami T."/>
            <person name="Toyoda A."/>
            <person name="Takaki Y."/>
            <person name="Nishi S."/>
            <person name="Hori S."/>
            <person name="Arai W."/>
            <person name="Tsubouchi T."/>
            <person name="Morono Y."/>
            <person name="Uchiyama I."/>
            <person name="Ito T."/>
            <person name="Fujiyama A."/>
            <person name="Inagaki F."/>
            <person name="Takami H."/>
        </authorList>
    </citation>
    <scope>NUCLEOTIDE SEQUENCE</scope>
    <source>
        <strain evidence="7">Expedition CK06-06</strain>
    </source>
</reference>
<dbReference type="PANTHER" id="PTHR42878">
    <property type="entry name" value="TWO-COMPONENT HISTIDINE KINASE"/>
    <property type="match status" value="1"/>
</dbReference>
<organism evidence="7">
    <name type="scientific">marine sediment metagenome</name>
    <dbReference type="NCBI Taxonomy" id="412755"/>
    <lineage>
        <taxon>unclassified sequences</taxon>
        <taxon>metagenomes</taxon>
        <taxon>ecological metagenomes</taxon>
    </lineage>
</organism>
<evidence type="ECO:0000256" key="5">
    <source>
        <dbReference type="ARBA" id="ARBA00022777"/>
    </source>
</evidence>
<comment type="catalytic activity">
    <reaction evidence="1">
        <text>ATP + protein L-histidine = ADP + protein N-phospho-L-histidine.</text>
        <dbReference type="EC" id="2.7.13.3"/>
    </reaction>
</comment>
<feature type="domain" description="Histidine kinase" evidence="6">
    <location>
        <begin position="1"/>
        <end position="176"/>
    </location>
</feature>
<gene>
    <name evidence="7" type="ORF">S01H1_27204</name>
</gene>
<evidence type="ECO:0000256" key="1">
    <source>
        <dbReference type="ARBA" id="ARBA00000085"/>
    </source>
</evidence>
<dbReference type="Gene3D" id="3.30.565.10">
    <property type="entry name" value="Histidine kinase-like ATPase, C-terminal domain"/>
    <property type="match status" value="1"/>
</dbReference>
<evidence type="ECO:0000256" key="4">
    <source>
        <dbReference type="ARBA" id="ARBA00022679"/>
    </source>
</evidence>
<dbReference type="PRINTS" id="PR00344">
    <property type="entry name" value="BCTRLSENSOR"/>
</dbReference>
<dbReference type="GO" id="GO:0007234">
    <property type="term" value="P:osmosensory signaling via phosphorelay pathway"/>
    <property type="evidence" value="ECO:0007669"/>
    <property type="project" value="TreeGrafter"/>
</dbReference>
<dbReference type="PANTHER" id="PTHR42878:SF15">
    <property type="entry name" value="BACTERIOPHYTOCHROME"/>
    <property type="match status" value="1"/>
</dbReference>
<evidence type="ECO:0000313" key="7">
    <source>
        <dbReference type="EMBL" id="GAF88125.1"/>
    </source>
</evidence>
<feature type="non-terminal residue" evidence="7">
    <location>
        <position position="1"/>
    </location>
</feature>
<accession>X0UHY1</accession>
<proteinExistence type="predicted"/>
<dbReference type="EMBL" id="BARS01016544">
    <property type="protein sequence ID" value="GAF88125.1"/>
    <property type="molecule type" value="Genomic_DNA"/>
</dbReference>
<dbReference type="SUPFAM" id="SSF55874">
    <property type="entry name" value="ATPase domain of HSP90 chaperone/DNA topoisomerase II/histidine kinase"/>
    <property type="match status" value="1"/>
</dbReference>
<dbReference type="InterPro" id="IPR005467">
    <property type="entry name" value="His_kinase_dom"/>
</dbReference>
<dbReference type="GO" id="GO:0004673">
    <property type="term" value="F:protein histidine kinase activity"/>
    <property type="evidence" value="ECO:0007669"/>
    <property type="project" value="UniProtKB-EC"/>
</dbReference>
<dbReference type="GO" id="GO:0000156">
    <property type="term" value="F:phosphorelay response regulator activity"/>
    <property type="evidence" value="ECO:0007669"/>
    <property type="project" value="TreeGrafter"/>
</dbReference>
<sequence length="176" mass="18860">ADATDRMRNLLDGLLELARTGRVVNGPEPIVLGELLREAVELVAGRIAASGVEVEIPPELPVVYGDRVRLREVFQNLIENAVKHMGGQPAPRIEIGVRAAGGETVCYVCDNGVGIDARCQEKIFGLFEKLDPASEGAGVGLALVKRIVEVHGGRIWVESEGIGKGSTFCFTLRSKT</sequence>
<dbReference type="EC" id="2.7.13.3" evidence="2"/>